<dbReference type="GO" id="GO:0008726">
    <property type="term" value="F:alkanesulfonate monooxygenase activity"/>
    <property type="evidence" value="ECO:0007669"/>
    <property type="project" value="TreeGrafter"/>
</dbReference>
<name>A0A557ZZZ5_9PSEU</name>
<evidence type="ECO:0000313" key="7">
    <source>
        <dbReference type="Proteomes" id="UP000318578"/>
    </source>
</evidence>
<keyword evidence="2" id="KW-0288">FMN</keyword>
<protein>
    <submittedName>
        <fullName evidence="6">TIGR03621 family F420-dependent LLM class oxidoreductase</fullName>
    </submittedName>
</protein>
<dbReference type="PANTHER" id="PTHR42847:SF4">
    <property type="entry name" value="ALKANESULFONATE MONOOXYGENASE-RELATED"/>
    <property type="match status" value="1"/>
</dbReference>
<evidence type="ECO:0000256" key="1">
    <source>
        <dbReference type="ARBA" id="ARBA00022630"/>
    </source>
</evidence>
<dbReference type="AlphaFoldDB" id="A0A557ZZZ5"/>
<evidence type="ECO:0000256" key="2">
    <source>
        <dbReference type="ARBA" id="ARBA00022643"/>
    </source>
</evidence>
<dbReference type="EMBL" id="VJZA01000076">
    <property type="protein sequence ID" value="TVT17590.1"/>
    <property type="molecule type" value="Genomic_DNA"/>
</dbReference>
<dbReference type="SUPFAM" id="SSF51679">
    <property type="entry name" value="Bacterial luciferase-like"/>
    <property type="match status" value="1"/>
</dbReference>
<sequence length="298" mass="32606">MSLLTDPSARPFRFGVGLAISDSRQDWVGKCTKAEDLGYDVLSVADHLGNPAPFSALVAAAEATTHPRLATAVLNAGFYNPTLLARDVATADQLTGGRLELGLGAGYVKSEFDEAGLPFLRAKERVDHLDRMTTRLRELFSDPGYKPRPVQPSGPPLWLAGHGNRILTMAAQKADIVGFTGFTTSRDGSSSYLDNLDAVTERVLFARGLLGERLAKVELNILVWRVLITEDRVEEARRLEPLRSLSADEMLRVPSVLIGTPKEIAEQLLEHRERLGITYVTVVERSMAAFAAVIELLK</sequence>
<dbReference type="RefSeq" id="WP_144643475.1">
    <property type="nucleotide sequence ID" value="NZ_BNAX01000013.1"/>
</dbReference>
<dbReference type="OrthoDB" id="4288123at2"/>
<dbReference type="InterPro" id="IPR036661">
    <property type="entry name" value="Luciferase-like_sf"/>
</dbReference>
<evidence type="ECO:0000256" key="4">
    <source>
        <dbReference type="ARBA" id="ARBA00023033"/>
    </source>
</evidence>
<evidence type="ECO:0000313" key="6">
    <source>
        <dbReference type="EMBL" id="TVT17590.1"/>
    </source>
</evidence>
<dbReference type="PANTHER" id="PTHR42847">
    <property type="entry name" value="ALKANESULFONATE MONOOXYGENASE"/>
    <property type="match status" value="1"/>
</dbReference>
<dbReference type="Proteomes" id="UP000318578">
    <property type="component" value="Unassembled WGS sequence"/>
</dbReference>
<dbReference type="Gene3D" id="3.20.20.30">
    <property type="entry name" value="Luciferase-like domain"/>
    <property type="match status" value="1"/>
</dbReference>
<reference evidence="6 7" key="1">
    <citation type="submission" date="2019-07" db="EMBL/GenBank/DDBJ databases">
        <title>New species of Amycolatopsis and Streptomyces.</title>
        <authorList>
            <person name="Duangmal K."/>
            <person name="Teo W.F.A."/>
            <person name="Lipun K."/>
        </authorList>
    </citation>
    <scope>NUCLEOTIDE SEQUENCE [LARGE SCALE GENOMIC DNA]</scope>
    <source>
        <strain evidence="6 7">JCM 30562</strain>
    </source>
</reference>
<keyword evidence="3" id="KW-0560">Oxidoreductase</keyword>
<keyword evidence="1" id="KW-0285">Flavoprotein</keyword>
<dbReference type="GO" id="GO:0046306">
    <property type="term" value="P:alkanesulfonate catabolic process"/>
    <property type="evidence" value="ECO:0007669"/>
    <property type="project" value="TreeGrafter"/>
</dbReference>
<comment type="caution">
    <text evidence="6">The sequence shown here is derived from an EMBL/GenBank/DDBJ whole genome shotgun (WGS) entry which is preliminary data.</text>
</comment>
<evidence type="ECO:0000259" key="5">
    <source>
        <dbReference type="Pfam" id="PF00296"/>
    </source>
</evidence>
<dbReference type="InterPro" id="IPR011251">
    <property type="entry name" value="Luciferase-like_dom"/>
</dbReference>
<keyword evidence="7" id="KW-1185">Reference proteome</keyword>
<organism evidence="6 7">
    <name type="scientific">Amycolatopsis acidiphila</name>
    <dbReference type="NCBI Taxonomy" id="715473"/>
    <lineage>
        <taxon>Bacteria</taxon>
        <taxon>Bacillati</taxon>
        <taxon>Actinomycetota</taxon>
        <taxon>Actinomycetes</taxon>
        <taxon>Pseudonocardiales</taxon>
        <taxon>Pseudonocardiaceae</taxon>
        <taxon>Amycolatopsis</taxon>
    </lineage>
</organism>
<accession>A0A557ZZZ5</accession>
<feature type="domain" description="Luciferase-like" evidence="5">
    <location>
        <begin position="31"/>
        <end position="276"/>
    </location>
</feature>
<evidence type="ECO:0000256" key="3">
    <source>
        <dbReference type="ARBA" id="ARBA00023002"/>
    </source>
</evidence>
<dbReference type="InterPro" id="IPR050172">
    <property type="entry name" value="SsuD_RutA_monooxygenase"/>
</dbReference>
<gene>
    <name evidence="6" type="ORF">FNH06_30945</name>
</gene>
<dbReference type="NCBIfam" id="TIGR03621">
    <property type="entry name" value="F420_MSMEG_2516"/>
    <property type="match status" value="1"/>
</dbReference>
<keyword evidence="4" id="KW-0503">Monooxygenase</keyword>
<dbReference type="Pfam" id="PF00296">
    <property type="entry name" value="Bac_luciferase"/>
    <property type="match status" value="1"/>
</dbReference>
<dbReference type="InterPro" id="IPR019923">
    <property type="entry name" value="Lucif-like_OxRdtase_MSMEG_2516"/>
</dbReference>
<proteinExistence type="predicted"/>